<dbReference type="AlphaFoldDB" id="A0A3E0I5I5"/>
<dbReference type="Pfam" id="PF07690">
    <property type="entry name" value="MFS_1"/>
    <property type="match status" value="1"/>
</dbReference>
<protein>
    <submittedName>
        <fullName evidence="10">DHA2 family multidrug resistance protein-like MFS transporter</fullName>
    </submittedName>
</protein>
<dbReference type="PANTHER" id="PTHR42718">
    <property type="entry name" value="MAJOR FACILITATOR SUPERFAMILY MULTIDRUG TRANSPORTER MFSC"/>
    <property type="match status" value="1"/>
</dbReference>
<evidence type="ECO:0000256" key="2">
    <source>
        <dbReference type="ARBA" id="ARBA00022448"/>
    </source>
</evidence>
<reference evidence="10 11" key="1">
    <citation type="submission" date="2018-08" db="EMBL/GenBank/DDBJ databases">
        <title>Genomic Encyclopedia of Archaeal and Bacterial Type Strains, Phase II (KMG-II): from individual species to whole genera.</title>
        <authorList>
            <person name="Goeker M."/>
        </authorList>
    </citation>
    <scope>NUCLEOTIDE SEQUENCE [LARGE SCALE GENOMIC DNA]</scope>
    <source>
        <strain evidence="10 11">DSM 45791</strain>
    </source>
</reference>
<comment type="subcellular location">
    <subcellularLocation>
        <location evidence="1">Cell membrane</location>
        <topology evidence="1">Multi-pass membrane protein</topology>
    </subcellularLocation>
</comment>
<proteinExistence type="predicted"/>
<evidence type="ECO:0000313" key="10">
    <source>
        <dbReference type="EMBL" id="REH54002.1"/>
    </source>
</evidence>
<evidence type="ECO:0000256" key="3">
    <source>
        <dbReference type="ARBA" id="ARBA00022475"/>
    </source>
</evidence>
<feature type="transmembrane region" description="Helical" evidence="8">
    <location>
        <begin position="309"/>
        <end position="330"/>
    </location>
</feature>
<feature type="transmembrane region" description="Helical" evidence="8">
    <location>
        <begin position="109"/>
        <end position="130"/>
    </location>
</feature>
<feature type="region of interest" description="Disordered" evidence="7">
    <location>
        <begin position="509"/>
        <end position="528"/>
    </location>
</feature>
<dbReference type="Proteomes" id="UP000256269">
    <property type="component" value="Unassembled WGS sequence"/>
</dbReference>
<evidence type="ECO:0000256" key="6">
    <source>
        <dbReference type="ARBA" id="ARBA00023136"/>
    </source>
</evidence>
<evidence type="ECO:0000259" key="9">
    <source>
        <dbReference type="PROSITE" id="PS50850"/>
    </source>
</evidence>
<gene>
    <name evidence="10" type="ORF">BCF44_102234</name>
</gene>
<dbReference type="GO" id="GO:0005886">
    <property type="term" value="C:plasma membrane"/>
    <property type="evidence" value="ECO:0007669"/>
    <property type="project" value="UniProtKB-SubCell"/>
</dbReference>
<evidence type="ECO:0000256" key="7">
    <source>
        <dbReference type="SAM" id="MobiDB-lite"/>
    </source>
</evidence>
<keyword evidence="11" id="KW-1185">Reference proteome</keyword>
<feature type="transmembrane region" description="Helical" evidence="8">
    <location>
        <begin position="84"/>
        <end position="103"/>
    </location>
</feature>
<organism evidence="10 11">
    <name type="scientific">Kutzneria buriramensis</name>
    <dbReference type="NCBI Taxonomy" id="1045776"/>
    <lineage>
        <taxon>Bacteria</taxon>
        <taxon>Bacillati</taxon>
        <taxon>Actinomycetota</taxon>
        <taxon>Actinomycetes</taxon>
        <taxon>Pseudonocardiales</taxon>
        <taxon>Pseudonocardiaceae</taxon>
        <taxon>Kutzneria</taxon>
    </lineage>
</organism>
<dbReference type="OrthoDB" id="4172724at2"/>
<dbReference type="RefSeq" id="WP_116173103.1">
    <property type="nucleotide sequence ID" value="NZ_CP144375.1"/>
</dbReference>
<dbReference type="SUPFAM" id="SSF103473">
    <property type="entry name" value="MFS general substrate transporter"/>
    <property type="match status" value="1"/>
</dbReference>
<keyword evidence="4 8" id="KW-0812">Transmembrane</keyword>
<keyword evidence="6 8" id="KW-0472">Membrane</keyword>
<evidence type="ECO:0000256" key="5">
    <source>
        <dbReference type="ARBA" id="ARBA00022989"/>
    </source>
</evidence>
<name>A0A3E0I5I5_9PSEU</name>
<dbReference type="PANTHER" id="PTHR42718:SF47">
    <property type="entry name" value="METHYL VIOLOGEN RESISTANCE PROTEIN SMVA"/>
    <property type="match status" value="1"/>
</dbReference>
<accession>A0A3E0I5I5</accession>
<feature type="transmembrane region" description="Helical" evidence="8">
    <location>
        <begin position="273"/>
        <end position="297"/>
    </location>
</feature>
<feature type="transmembrane region" description="Helical" evidence="8">
    <location>
        <begin position="480"/>
        <end position="503"/>
    </location>
</feature>
<evidence type="ECO:0000256" key="8">
    <source>
        <dbReference type="SAM" id="Phobius"/>
    </source>
</evidence>
<feature type="transmembrane region" description="Helical" evidence="8">
    <location>
        <begin position="410"/>
        <end position="428"/>
    </location>
</feature>
<dbReference type="InterPro" id="IPR011701">
    <property type="entry name" value="MFS"/>
</dbReference>
<feature type="transmembrane region" description="Helical" evidence="8">
    <location>
        <begin position="142"/>
        <end position="165"/>
    </location>
</feature>
<evidence type="ECO:0000256" key="1">
    <source>
        <dbReference type="ARBA" id="ARBA00004651"/>
    </source>
</evidence>
<feature type="transmembrane region" description="Helical" evidence="8">
    <location>
        <begin position="56"/>
        <end position="72"/>
    </location>
</feature>
<dbReference type="PRINTS" id="PR01036">
    <property type="entry name" value="TCRTETB"/>
</dbReference>
<feature type="transmembrane region" description="Helical" evidence="8">
    <location>
        <begin position="337"/>
        <end position="357"/>
    </location>
</feature>
<comment type="caution">
    <text evidence="10">The sequence shown here is derived from an EMBL/GenBank/DDBJ whole genome shotgun (WGS) entry which is preliminary data.</text>
</comment>
<dbReference type="Gene3D" id="1.20.1720.10">
    <property type="entry name" value="Multidrug resistance protein D"/>
    <property type="match status" value="1"/>
</dbReference>
<feature type="transmembrane region" description="Helical" evidence="8">
    <location>
        <begin position="171"/>
        <end position="194"/>
    </location>
</feature>
<keyword evidence="5 8" id="KW-1133">Transmembrane helix</keyword>
<sequence length="528" mass="54651">MTHATQTPRLAGRREWIGLAVLALPLLLVSMDMTVLYFAIPSIASALQPTGTQQLWMIDMYGFVLAGLLITMGNVGDRIGRRRLLMIGSAIFGAASVAAAFSTDPTMLIVARAVQGIGGATLMPSTLALVRNMFQDEKQRRSAIAVWSTALSAGAGLGPVVGGLLLNNFSWGSVFLINVPAIIVLLALCPVLIPEYRLPKAEAGKFDIASAVLSLGGVLSIIWGLKEITVNGLSALPGVAIVAGIVLGYVFVRRQKSLSHPMINPALFRNRDFGASLSVALACFFCMIGSGIFTTQYLMEVLHMSPLEAALWTLVSPVVVTIAVPFVTVVARTVRPAYIIAAGFLVGTVGFLIMTQVGTDRNMFLVVAGTIGVGLGVAVALTCITDMVVGAAPAEHAGSAGALVQTGQELGGALGIAVLGSIGALAYSSNFDADAPHNVPAAALNAARQTVAGASEVAQQLPAAQGNALLDVAREAFTGAVHTASLAGGAVALLTAIFTIALLRRIKPTPPQPTVSDEDKEVREPAAV</sequence>
<feature type="transmembrane region" description="Helical" evidence="8">
    <location>
        <begin position="231"/>
        <end position="252"/>
    </location>
</feature>
<evidence type="ECO:0000256" key="4">
    <source>
        <dbReference type="ARBA" id="ARBA00022692"/>
    </source>
</evidence>
<dbReference type="GO" id="GO:0022857">
    <property type="term" value="F:transmembrane transporter activity"/>
    <property type="evidence" value="ECO:0007669"/>
    <property type="project" value="InterPro"/>
</dbReference>
<dbReference type="InterPro" id="IPR020846">
    <property type="entry name" value="MFS_dom"/>
</dbReference>
<feature type="transmembrane region" description="Helical" evidence="8">
    <location>
        <begin position="206"/>
        <end position="225"/>
    </location>
</feature>
<dbReference type="CDD" id="cd17321">
    <property type="entry name" value="MFS_MMR_MDR_like"/>
    <property type="match status" value="1"/>
</dbReference>
<dbReference type="EMBL" id="QUNO01000002">
    <property type="protein sequence ID" value="REH54002.1"/>
    <property type="molecule type" value="Genomic_DNA"/>
</dbReference>
<dbReference type="PROSITE" id="PS50850">
    <property type="entry name" value="MFS"/>
    <property type="match status" value="1"/>
</dbReference>
<evidence type="ECO:0000313" key="11">
    <source>
        <dbReference type="Proteomes" id="UP000256269"/>
    </source>
</evidence>
<keyword evidence="2" id="KW-0813">Transport</keyword>
<keyword evidence="3" id="KW-1003">Cell membrane</keyword>
<feature type="transmembrane region" description="Helical" evidence="8">
    <location>
        <begin position="363"/>
        <end position="389"/>
    </location>
</feature>
<feature type="domain" description="Major facilitator superfamily (MFS) profile" evidence="9">
    <location>
        <begin position="18"/>
        <end position="507"/>
    </location>
</feature>
<dbReference type="Gene3D" id="1.20.1250.20">
    <property type="entry name" value="MFS general substrate transporter like domains"/>
    <property type="match status" value="1"/>
</dbReference>
<dbReference type="InterPro" id="IPR036259">
    <property type="entry name" value="MFS_trans_sf"/>
</dbReference>